<evidence type="ECO:0000256" key="4">
    <source>
        <dbReference type="ARBA" id="ARBA00016507"/>
    </source>
</evidence>
<dbReference type="GO" id="GO:0009288">
    <property type="term" value="C:bacterial-type flagellum"/>
    <property type="evidence" value="ECO:0007669"/>
    <property type="project" value="InterPro"/>
</dbReference>
<dbReference type="PRINTS" id="PR01003">
    <property type="entry name" value="FLGFLIH"/>
</dbReference>
<dbReference type="InterPro" id="IPR000563">
    <property type="entry name" value="Flag_FliH"/>
</dbReference>
<dbReference type="GO" id="GO:0015031">
    <property type="term" value="P:protein transport"/>
    <property type="evidence" value="ECO:0007669"/>
    <property type="project" value="UniProtKB-KW"/>
</dbReference>
<dbReference type="GO" id="GO:0005829">
    <property type="term" value="C:cytosol"/>
    <property type="evidence" value="ECO:0007669"/>
    <property type="project" value="TreeGrafter"/>
</dbReference>
<gene>
    <name evidence="12" type="ORF">CBP31_12720</name>
</gene>
<dbReference type="GO" id="GO:0044781">
    <property type="term" value="P:bacterial-type flagellum organization"/>
    <property type="evidence" value="ECO:0007669"/>
    <property type="project" value="UniProtKB-KW"/>
</dbReference>
<dbReference type="EMBL" id="CP021377">
    <property type="protein sequence ID" value="ART83376.1"/>
    <property type="molecule type" value="Genomic_DNA"/>
</dbReference>
<organism evidence="12 13">
    <name type="scientific">Oceanisphaera profunda</name>
    <dbReference type="NCBI Taxonomy" id="1416627"/>
    <lineage>
        <taxon>Bacteria</taxon>
        <taxon>Pseudomonadati</taxon>
        <taxon>Pseudomonadota</taxon>
        <taxon>Gammaproteobacteria</taxon>
        <taxon>Aeromonadales</taxon>
        <taxon>Aeromonadaceae</taxon>
        <taxon>Oceanisphaera</taxon>
    </lineage>
</organism>
<keyword evidence="7" id="KW-1005">Bacterial flagellum biogenesis</keyword>
<dbReference type="AlphaFoldDB" id="A0A1Y0D8D6"/>
<evidence type="ECO:0000256" key="2">
    <source>
        <dbReference type="ARBA" id="ARBA00004496"/>
    </source>
</evidence>
<dbReference type="RefSeq" id="WP_087037863.1">
    <property type="nucleotide sequence ID" value="NZ_CP021377.1"/>
</dbReference>
<evidence type="ECO:0000256" key="1">
    <source>
        <dbReference type="ARBA" id="ARBA00003041"/>
    </source>
</evidence>
<evidence type="ECO:0000313" key="13">
    <source>
        <dbReference type="Proteomes" id="UP000243937"/>
    </source>
</evidence>
<comment type="function">
    <text evidence="1">Needed for flagellar regrowth and assembly.</text>
</comment>
<comment type="similarity">
    <text evidence="3">Belongs to the FliH family.</text>
</comment>
<evidence type="ECO:0000313" key="12">
    <source>
        <dbReference type="EMBL" id="ART83376.1"/>
    </source>
</evidence>
<proteinExistence type="inferred from homology"/>
<dbReference type="KEGG" id="opf:CBP31_12720"/>
<keyword evidence="5" id="KW-0813">Transport</keyword>
<protein>
    <recommendedName>
        <fullName evidence="4">Flagellar assembly protein FliH</fullName>
    </recommendedName>
</protein>
<evidence type="ECO:0000256" key="7">
    <source>
        <dbReference type="ARBA" id="ARBA00022795"/>
    </source>
</evidence>
<feature type="domain" description="Flagellar assembly protein FliH/Type III secretion system HrpE" evidence="11">
    <location>
        <begin position="147"/>
        <end position="278"/>
    </location>
</feature>
<dbReference type="InterPro" id="IPR051472">
    <property type="entry name" value="T3SS_Stator/FliH"/>
</dbReference>
<sequence length="295" mass="32774">MSRHPYGAKPGRIPAGRNSELSREFGSELDAELAAGPDSDSWPWPDLSEPKVKQSQPEPTQALNIKRRAIVEEVEPEYDLKPEPLTAETLEAIRQAAYEEGFEQGKQEGMTAGHEEGRLTGMQQGHDTGLQQGLEQGLNEGREQVAAQVQQWQQLIGQLQAPLAQIDKVVEQSVVTLAQELARNLLKIEATTSPQLLLATVQEAMSALPGADNHGDSTKITLYLHPEDLAVIEQHFDQQSREQRHWQLISEPAQARGDLRVKTAMSELNVSLALRIDELMANFLKANWSRFHAAE</sequence>
<name>A0A1Y0D8D6_9GAMM</name>
<dbReference type="GO" id="GO:0071973">
    <property type="term" value="P:bacterial-type flagellum-dependent cell motility"/>
    <property type="evidence" value="ECO:0007669"/>
    <property type="project" value="InterPro"/>
</dbReference>
<keyword evidence="6" id="KW-0963">Cytoplasm</keyword>
<dbReference type="Pfam" id="PF02108">
    <property type="entry name" value="FliH"/>
    <property type="match status" value="1"/>
</dbReference>
<dbReference type="Proteomes" id="UP000243937">
    <property type="component" value="Chromosome"/>
</dbReference>
<dbReference type="OrthoDB" id="8480773at2"/>
<dbReference type="PANTHER" id="PTHR34982:SF1">
    <property type="entry name" value="FLAGELLAR ASSEMBLY PROTEIN FLIH"/>
    <property type="match status" value="1"/>
</dbReference>
<evidence type="ECO:0000256" key="8">
    <source>
        <dbReference type="ARBA" id="ARBA00022927"/>
    </source>
</evidence>
<accession>A0A1Y0D8D6</accession>
<keyword evidence="8" id="KW-0653">Protein transport</keyword>
<dbReference type="GO" id="GO:0003774">
    <property type="term" value="F:cytoskeletal motor activity"/>
    <property type="evidence" value="ECO:0007669"/>
    <property type="project" value="InterPro"/>
</dbReference>
<keyword evidence="13" id="KW-1185">Reference proteome</keyword>
<evidence type="ECO:0000256" key="10">
    <source>
        <dbReference type="SAM" id="MobiDB-lite"/>
    </source>
</evidence>
<evidence type="ECO:0000256" key="6">
    <source>
        <dbReference type="ARBA" id="ARBA00022490"/>
    </source>
</evidence>
<dbReference type="PANTHER" id="PTHR34982">
    <property type="entry name" value="YOP PROTEINS TRANSLOCATION PROTEIN L"/>
    <property type="match status" value="1"/>
</dbReference>
<reference evidence="12 13" key="1">
    <citation type="journal article" date="2014" name="Int. J. Syst. Evol. Microbiol.">
        <title>Oceanisphaera profunda sp. nov., a marine bacterium isolated from deep-sea sediment, and emended description of the genus Oceanisphaera.</title>
        <authorList>
            <person name="Xu Z."/>
            <person name="Zhang X.Y."/>
            <person name="Su H.N."/>
            <person name="Yu Z.C."/>
            <person name="Liu C."/>
            <person name="Li H."/>
            <person name="Chen X.L."/>
            <person name="Song X.Y."/>
            <person name="Xie B.B."/>
            <person name="Qin Q.L."/>
            <person name="Zhou B.C."/>
            <person name="Shi M."/>
            <person name="Huang Y."/>
            <person name="Zhang Y.Z."/>
        </authorList>
    </citation>
    <scope>NUCLEOTIDE SEQUENCE [LARGE SCALE GENOMIC DNA]</scope>
    <source>
        <strain evidence="12 13">SM1222</strain>
    </source>
</reference>
<feature type="region of interest" description="Disordered" evidence="10">
    <location>
        <begin position="1"/>
        <end position="61"/>
    </location>
</feature>
<evidence type="ECO:0000256" key="9">
    <source>
        <dbReference type="ARBA" id="ARBA00023225"/>
    </source>
</evidence>
<comment type="subcellular location">
    <subcellularLocation>
        <location evidence="2">Cytoplasm</location>
    </subcellularLocation>
</comment>
<evidence type="ECO:0000256" key="5">
    <source>
        <dbReference type="ARBA" id="ARBA00022448"/>
    </source>
</evidence>
<evidence type="ECO:0000259" key="11">
    <source>
        <dbReference type="Pfam" id="PF02108"/>
    </source>
</evidence>
<dbReference type="InterPro" id="IPR018035">
    <property type="entry name" value="Flagellar_FliH/T3SS_HrpE"/>
</dbReference>
<evidence type="ECO:0000256" key="3">
    <source>
        <dbReference type="ARBA" id="ARBA00006602"/>
    </source>
</evidence>
<keyword evidence="9" id="KW-1006">Bacterial flagellum protein export</keyword>